<sequence>MEIFKTGILISFIIMVILYFYSNNINYYKIFRQIDNYKKSHIIMEKGGILMTNDRPVILGHRGYRAKYPENTILSYLKAIEYGADGVELDVQLSKDGALIIHHDDNFEKITGDKTKINDLTSKEIKKIKIDGEPVPTLEEVFIKLPEYAYVNVEIKDVKATEMAYNTVKSFNALERVLFSSFNVEALRILRKLDKNIDLGLLIEEKEMIEKIIPLHEELNFYSINLPVEGIEMLGLENFKNLISRFMEIGLHIVFWTLNDIETLEKLNGYFDAIITDNVETIVNYYIKK</sequence>
<feature type="transmembrane region" description="Helical" evidence="1">
    <location>
        <begin position="6"/>
        <end position="22"/>
    </location>
</feature>
<evidence type="ECO:0000256" key="1">
    <source>
        <dbReference type="SAM" id="Phobius"/>
    </source>
</evidence>
<dbReference type="InterPro" id="IPR030395">
    <property type="entry name" value="GP_PDE_dom"/>
</dbReference>
<dbReference type="OrthoDB" id="384721at2"/>
<dbReference type="SUPFAM" id="SSF51695">
    <property type="entry name" value="PLC-like phosphodiesterases"/>
    <property type="match status" value="1"/>
</dbReference>
<dbReference type="RefSeq" id="WP_084670761.1">
    <property type="nucleotide sequence ID" value="NZ_FQUI01000032.1"/>
</dbReference>
<feature type="domain" description="GP-PDE" evidence="2">
    <location>
        <begin position="56"/>
        <end position="286"/>
    </location>
</feature>
<name>A0A1M4YNQ0_MARH1</name>
<dbReference type="GO" id="GO:0006629">
    <property type="term" value="P:lipid metabolic process"/>
    <property type="evidence" value="ECO:0007669"/>
    <property type="project" value="InterPro"/>
</dbReference>
<protein>
    <submittedName>
        <fullName evidence="3">Glycerophosphoryl diester phosphodiesterase</fullName>
    </submittedName>
</protein>
<keyword evidence="4" id="KW-1185">Reference proteome</keyword>
<evidence type="ECO:0000313" key="3">
    <source>
        <dbReference type="EMBL" id="SHF07016.1"/>
    </source>
</evidence>
<dbReference type="EMBL" id="FQUI01000032">
    <property type="protein sequence ID" value="SHF07016.1"/>
    <property type="molecule type" value="Genomic_DNA"/>
</dbReference>
<gene>
    <name evidence="3" type="ORF">SAMN02745164_01716</name>
</gene>
<dbReference type="PANTHER" id="PTHR46211:SF14">
    <property type="entry name" value="GLYCEROPHOSPHODIESTER PHOSPHODIESTERASE"/>
    <property type="match status" value="1"/>
</dbReference>
<keyword evidence="1" id="KW-0472">Membrane</keyword>
<dbReference type="Gene3D" id="3.20.20.190">
    <property type="entry name" value="Phosphatidylinositol (PI) phosphodiesterase"/>
    <property type="match status" value="1"/>
</dbReference>
<keyword evidence="1" id="KW-0812">Transmembrane</keyword>
<dbReference type="GO" id="GO:0008081">
    <property type="term" value="F:phosphoric diester hydrolase activity"/>
    <property type="evidence" value="ECO:0007669"/>
    <property type="project" value="InterPro"/>
</dbReference>
<dbReference type="STRING" id="1122195.SAMN02745164_01716"/>
<accession>A0A1M4YNQ0</accession>
<dbReference type="PANTHER" id="PTHR46211">
    <property type="entry name" value="GLYCEROPHOSPHORYL DIESTER PHOSPHODIESTERASE"/>
    <property type="match status" value="1"/>
</dbReference>
<proteinExistence type="predicted"/>
<organism evidence="3 4">
    <name type="scientific">Marinitoga hydrogenitolerans (strain DSM 16785 / JCM 12826 / AT1271)</name>
    <dbReference type="NCBI Taxonomy" id="1122195"/>
    <lineage>
        <taxon>Bacteria</taxon>
        <taxon>Thermotogati</taxon>
        <taxon>Thermotogota</taxon>
        <taxon>Thermotogae</taxon>
        <taxon>Petrotogales</taxon>
        <taxon>Petrotogaceae</taxon>
        <taxon>Marinitoga</taxon>
    </lineage>
</organism>
<dbReference type="PROSITE" id="PS51704">
    <property type="entry name" value="GP_PDE"/>
    <property type="match status" value="1"/>
</dbReference>
<dbReference type="Proteomes" id="UP000184334">
    <property type="component" value="Unassembled WGS sequence"/>
</dbReference>
<comment type="caution">
    <text evidence="3">The sequence shown here is derived from an EMBL/GenBank/DDBJ whole genome shotgun (WGS) entry which is preliminary data.</text>
</comment>
<keyword evidence="1" id="KW-1133">Transmembrane helix</keyword>
<dbReference type="InterPro" id="IPR017946">
    <property type="entry name" value="PLC-like_Pdiesterase_TIM-brl"/>
</dbReference>
<evidence type="ECO:0000313" key="4">
    <source>
        <dbReference type="Proteomes" id="UP000184334"/>
    </source>
</evidence>
<dbReference type="AlphaFoldDB" id="A0A1M4YNQ0"/>
<evidence type="ECO:0000259" key="2">
    <source>
        <dbReference type="PROSITE" id="PS51704"/>
    </source>
</evidence>
<reference evidence="3" key="1">
    <citation type="submission" date="2016-11" db="EMBL/GenBank/DDBJ databases">
        <authorList>
            <person name="Varghese N."/>
            <person name="Submissions S."/>
        </authorList>
    </citation>
    <scope>NUCLEOTIDE SEQUENCE [LARGE SCALE GENOMIC DNA]</scope>
    <source>
        <strain evidence="3">DSM 16785</strain>
    </source>
</reference>
<dbReference type="Pfam" id="PF03009">
    <property type="entry name" value="GDPD"/>
    <property type="match status" value="1"/>
</dbReference>